<dbReference type="CDD" id="cd14707">
    <property type="entry name" value="bZIP_plant_BZIP46"/>
    <property type="match status" value="1"/>
</dbReference>
<dbReference type="InterPro" id="IPR004827">
    <property type="entry name" value="bZIP"/>
</dbReference>
<keyword evidence="8" id="KW-1185">Reference proteome</keyword>
<dbReference type="AlphaFoldDB" id="A0A835HL06"/>
<evidence type="ECO:0000313" key="8">
    <source>
        <dbReference type="Proteomes" id="UP000631114"/>
    </source>
</evidence>
<evidence type="ECO:0000259" key="6">
    <source>
        <dbReference type="PROSITE" id="PS50217"/>
    </source>
</evidence>
<comment type="subcellular location">
    <subcellularLocation>
        <location evidence="1">Nucleus</location>
    </subcellularLocation>
</comment>
<feature type="domain" description="BZIP" evidence="6">
    <location>
        <begin position="53"/>
        <end position="105"/>
    </location>
</feature>
<dbReference type="InterPro" id="IPR043452">
    <property type="entry name" value="BZIP46-like"/>
</dbReference>
<dbReference type="GO" id="GO:0003677">
    <property type="term" value="F:DNA binding"/>
    <property type="evidence" value="ECO:0007669"/>
    <property type="project" value="UniProtKB-KW"/>
</dbReference>
<dbReference type="PROSITE" id="PS50217">
    <property type="entry name" value="BZIP"/>
    <property type="match status" value="1"/>
</dbReference>
<protein>
    <recommendedName>
        <fullName evidence="6">BZIP domain-containing protein</fullName>
    </recommendedName>
</protein>
<evidence type="ECO:0000256" key="5">
    <source>
        <dbReference type="SAM" id="MobiDB-lite"/>
    </source>
</evidence>
<reference evidence="7 8" key="1">
    <citation type="submission" date="2020-10" db="EMBL/GenBank/DDBJ databases">
        <title>The Coptis chinensis genome and diversification of protoberbering-type alkaloids.</title>
        <authorList>
            <person name="Wang B."/>
            <person name="Shu S."/>
            <person name="Song C."/>
            <person name="Liu Y."/>
        </authorList>
    </citation>
    <scope>NUCLEOTIDE SEQUENCE [LARGE SCALE GENOMIC DNA]</scope>
    <source>
        <strain evidence="7">HL-2020</strain>
        <tissue evidence="7">Leaf</tissue>
    </source>
</reference>
<evidence type="ECO:0000256" key="4">
    <source>
        <dbReference type="SAM" id="Coils"/>
    </source>
</evidence>
<keyword evidence="3" id="KW-0539">Nucleus</keyword>
<sequence>MLLHDKGGGGGGGGGEGGGSGSGSILWLGNGGDRAGGGRGKRRAVLEPIDKVAQQRQRRMIKNRESAARSRERKQAYTVELESLVTQLEEENARLQKEQAERSRERYNQVSVVYSNSSPLSLTNPPPPNKIPDAYQRNVGFTV</sequence>
<feature type="compositionally biased region" description="Gly residues" evidence="5">
    <location>
        <begin position="8"/>
        <end position="22"/>
    </location>
</feature>
<dbReference type="GO" id="GO:0045893">
    <property type="term" value="P:positive regulation of DNA-templated transcription"/>
    <property type="evidence" value="ECO:0007669"/>
    <property type="project" value="InterPro"/>
</dbReference>
<evidence type="ECO:0000313" key="7">
    <source>
        <dbReference type="EMBL" id="KAF9601305.1"/>
    </source>
</evidence>
<dbReference type="FunFam" id="1.20.5.170:FF:000036">
    <property type="entry name" value="ABSCISIC ACID-INSENSITIVE 5-like protein 2"/>
    <property type="match status" value="1"/>
</dbReference>
<proteinExistence type="predicted"/>
<dbReference type="PANTHER" id="PTHR22952:SF392">
    <property type="entry name" value="BZIP TRANSCRIPTION FACTOR 12"/>
    <property type="match status" value="1"/>
</dbReference>
<dbReference type="OrthoDB" id="644067at2759"/>
<dbReference type="Gene3D" id="1.20.5.170">
    <property type="match status" value="1"/>
</dbReference>
<accession>A0A835HL06</accession>
<dbReference type="SUPFAM" id="SSF57959">
    <property type="entry name" value="Leucine zipper domain"/>
    <property type="match status" value="1"/>
</dbReference>
<feature type="coiled-coil region" evidence="4">
    <location>
        <begin position="74"/>
        <end position="110"/>
    </location>
</feature>
<evidence type="ECO:0000256" key="2">
    <source>
        <dbReference type="ARBA" id="ARBA00023125"/>
    </source>
</evidence>
<dbReference type="PROSITE" id="PS00036">
    <property type="entry name" value="BZIP_BASIC"/>
    <property type="match status" value="1"/>
</dbReference>
<dbReference type="SMART" id="SM00338">
    <property type="entry name" value="BRLZ"/>
    <property type="match status" value="1"/>
</dbReference>
<dbReference type="EMBL" id="JADFTS010000006">
    <property type="protein sequence ID" value="KAF9601305.1"/>
    <property type="molecule type" value="Genomic_DNA"/>
</dbReference>
<keyword evidence="2" id="KW-0238">DNA-binding</keyword>
<dbReference type="InterPro" id="IPR046347">
    <property type="entry name" value="bZIP_sf"/>
</dbReference>
<feature type="region of interest" description="Disordered" evidence="5">
    <location>
        <begin position="55"/>
        <end position="74"/>
    </location>
</feature>
<comment type="caution">
    <text evidence="7">The sequence shown here is derived from an EMBL/GenBank/DDBJ whole genome shotgun (WGS) entry which is preliminary data.</text>
</comment>
<dbReference type="PANTHER" id="PTHR22952">
    <property type="entry name" value="CAMP-RESPONSE ELEMENT BINDING PROTEIN-RELATED"/>
    <property type="match status" value="1"/>
</dbReference>
<gene>
    <name evidence="7" type="ORF">IFM89_018415</name>
</gene>
<dbReference type="Pfam" id="PF00170">
    <property type="entry name" value="bZIP_1"/>
    <property type="match status" value="1"/>
</dbReference>
<evidence type="ECO:0000256" key="3">
    <source>
        <dbReference type="ARBA" id="ARBA00023242"/>
    </source>
</evidence>
<feature type="region of interest" description="Disordered" evidence="5">
    <location>
        <begin position="1"/>
        <end position="43"/>
    </location>
</feature>
<organism evidence="7 8">
    <name type="scientific">Coptis chinensis</name>
    <dbReference type="NCBI Taxonomy" id="261450"/>
    <lineage>
        <taxon>Eukaryota</taxon>
        <taxon>Viridiplantae</taxon>
        <taxon>Streptophyta</taxon>
        <taxon>Embryophyta</taxon>
        <taxon>Tracheophyta</taxon>
        <taxon>Spermatophyta</taxon>
        <taxon>Magnoliopsida</taxon>
        <taxon>Ranunculales</taxon>
        <taxon>Ranunculaceae</taxon>
        <taxon>Coptidoideae</taxon>
        <taxon>Coptis</taxon>
    </lineage>
</organism>
<name>A0A835HL06_9MAGN</name>
<dbReference type="GO" id="GO:0005634">
    <property type="term" value="C:nucleus"/>
    <property type="evidence" value="ECO:0007669"/>
    <property type="project" value="UniProtKB-SubCell"/>
</dbReference>
<feature type="compositionally biased region" description="Basic and acidic residues" evidence="5">
    <location>
        <begin position="62"/>
        <end position="74"/>
    </location>
</feature>
<dbReference type="Proteomes" id="UP000631114">
    <property type="component" value="Unassembled WGS sequence"/>
</dbReference>
<feature type="compositionally biased region" description="Gly residues" evidence="5">
    <location>
        <begin position="29"/>
        <end position="38"/>
    </location>
</feature>
<evidence type="ECO:0000256" key="1">
    <source>
        <dbReference type="ARBA" id="ARBA00004123"/>
    </source>
</evidence>
<keyword evidence="4" id="KW-0175">Coiled coil</keyword>
<dbReference type="GO" id="GO:0003700">
    <property type="term" value="F:DNA-binding transcription factor activity"/>
    <property type="evidence" value="ECO:0007669"/>
    <property type="project" value="InterPro"/>
</dbReference>